<protein>
    <recommendedName>
        <fullName evidence="3 14">UDP-N-acetylmuramate--L-alanine ligase</fullName>
        <ecNumber evidence="3 14">6.3.2.8</ecNumber>
    </recommendedName>
    <alternativeName>
        <fullName evidence="14">UDP-N-acetylmuramoyl-L-alanine synthetase</fullName>
    </alternativeName>
</protein>
<dbReference type="GO" id="GO:0009252">
    <property type="term" value="P:peptidoglycan biosynthetic process"/>
    <property type="evidence" value="ECO:0007669"/>
    <property type="project" value="UniProtKB-UniRule"/>
</dbReference>
<dbReference type="InterPro" id="IPR013221">
    <property type="entry name" value="Mur_ligase_cen"/>
</dbReference>
<evidence type="ECO:0000256" key="11">
    <source>
        <dbReference type="ARBA" id="ARBA00023306"/>
    </source>
</evidence>
<dbReference type="NCBIfam" id="TIGR01082">
    <property type="entry name" value="murC"/>
    <property type="match status" value="1"/>
</dbReference>
<feature type="binding site" evidence="14">
    <location>
        <begin position="95"/>
        <end position="101"/>
    </location>
    <ligand>
        <name>ATP</name>
        <dbReference type="ChEBI" id="CHEBI:30616"/>
    </ligand>
</feature>
<dbReference type="GO" id="GO:0005737">
    <property type="term" value="C:cytoplasm"/>
    <property type="evidence" value="ECO:0007669"/>
    <property type="project" value="UniProtKB-SubCell"/>
</dbReference>
<dbReference type="GO" id="GO:0008360">
    <property type="term" value="P:regulation of cell shape"/>
    <property type="evidence" value="ECO:0007669"/>
    <property type="project" value="UniProtKB-KW"/>
</dbReference>
<dbReference type="GO" id="GO:0071555">
    <property type="term" value="P:cell wall organization"/>
    <property type="evidence" value="ECO:0007669"/>
    <property type="project" value="UniProtKB-KW"/>
</dbReference>
<comment type="similarity">
    <text evidence="14">Belongs to the MurCDEF family.</text>
</comment>
<evidence type="ECO:0000256" key="15">
    <source>
        <dbReference type="SAM" id="MobiDB-lite"/>
    </source>
</evidence>
<dbReference type="SUPFAM" id="SSF53623">
    <property type="entry name" value="MurD-like peptide ligases, catalytic domain"/>
    <property type="match status" value="1"/>
</dbReference>
<evidence type="ECO:0000256" key="5">
    <source>
        <dbReference type="ARBA" id="ARBA00022598"/>
    </source>
</evidence>
<evidence type="ECO:0000313" key="19">
    <source>
        <dbReference type="EMBL" id="HHS29340.1"/>
    </source>
</evidence>
<comment type="function">
    <text evidence="14">Cell wall formation.</text>
</comment>
<dbReference type="InterPro" id="IPR000713">
    <property type="entry name" value="Mur_ligase_N"/>
</dbReference>
<evidence type="ECO:0000256" key="9">
    <source>
        <dbReference type="ARBA" id="ARBA00022960"/>
    </source>
</evidence>
<comment type="catalytic activity">
    <reaction evidence="13 14">
        <text>UDP-N-acetyl-alpha-D-muramate + L-alanine + ATP = UDP-N-acetyl-alpha-D-muramoyl-L-alanine + ADP + phosphate + H(+)</text>
        <dbReference type="Rhea" id="RHEA:23372"/>
        <dbReference type="ChEBI" id="CHEBI:15378"/>
        <dbReference type="ChEBI" id="CHEBI:30616"/>
        <dbReference type="ChEBI" id="CHEBI:43474"/>
        <dbReference type="ChEBI" id="CHEBI:57972"/>
        <dbReference type="ChEBI" id="CHEBI:70757"/>
        <dbReference type="ChEBI" id="CHEBI:83898"/>
        <dbReference type="ChEBI" id="CHEBI:456216"/>
        <dbReference type="EC" id="6.3.2.8"/>
    </reaction>
</comment>
<dbReference type="Pfam" id="PF02875">
    <property type="entry name" value="Mur_ligase_C"/>
    <property type="match status" value="1"/>
</dbReference>
<keyword evidence="6 14" id="KW-0132">Cell division</keyword>
<feature type="domain" description="Mur ligase C-terminal" evidence="17">
    <location>
        <begin position="294"/>
        <end position="425"/>
    </location>
</feature>
<keyword evidence="12 14" id="KW-0961">Cell wall biogenesis/degradation</keyword>
<dbReference type="HAMAP" id="MF_00046">
    <property type="entry name" value="MurC"/>
    <property type="match status" value="1"/>
</dbReference>
<comment type="caution">
    <text evidence="19">The sequence shown here is derived from an EMBL/GenBank/DDBJ whole genome shotgun (WGS) entry which is preliminary data.</text>
</comment>
<dbReference type="Pfam" id="PF01225">
    <property type="entry name" value="Mur_ligase"/>
    <property type="match status" value="1"/>
</dbReference>
<evidence type="ECO:0000256" key="8">
    <source>
        <dbReference type="ARBA" id="ARBA00022840"/>
    </source>
</evidence>
<feature type="domain" description="Mur ligase N-terminal catalytic" evidence="16">
    <location>
        <begin position="1"/>
        <end position="88"/>
    </location>
</feature>
<name>A0A7V6A394_9BACT</name>
<dbReference type="Pfam" id="PF08245">
    <property type="entry name" value="Mur_ligase_M"/>
    <property type="match status" value="1"/>
</dbReference>
<keyword evidence="10 14" id="KW-0573">Peptidoglycan synthesis</keyword>
<sequence>MSGLAELLVRQGHEVSGSDAAESAITRRLQELGVRVFLGHRPEHLGSAQVVVHTSAVKEDNPELAAARTSGRTVLRRGEMQARLMEGYTQVAVTGAHGKTSTTAMTAAVLRAGGLDPSILVGAVWDNLGSNAVLGTGGYFVAEADESDGSFLFLSPQIAVITNIDREHLDFYGDLEHIREAFARYLSRLAPEAQIVTWRDDPHLAPLLAALPQRTVTYSLLPGADLVATDIRTEGLGCRYRLWQAGQPLGTIRLPLAGSHYVLNSLAACAVGSVLALPFSAWQQGLASLGQIHRRCQVKGEAEGILVMDDYGHHPTEIATTLTALTQAFPERRLVVAFQPHRYSRTKALLPEFFPVFGAAHHLFVTEIYSAGEPSLPGISGKDLFRGIARHGRPPVTFVEDLAGFEAMLQGHLRPGDLFLTLGAGDIWKVGEKLLKRLGHAPIPHNSQSSEEGSCRAPRALHG</sequence>
<dbReference type="InterPro" id="IPR005758">
    <property type="entry name" value="UDP-N-AcMur_Ala_ligase_MurC"/>
</dbReference>
<evidence type="ECO:0000256" key="7">
    <source>
        <dbReference type="ARBA" id="ARBA00022741"/>
    </source>
</evidence>
<evidence type="ECO:0000256" key="13">
    <source>
        <dbReference type="ARBA" id="ARBA00047833"/>
    </source>
</evidence>
<dbReference type="AlphaFoldDB" id="A0A7V6A394"/>
<evidence type="ECO:0000259" key="18">
    <source>
        <dbReference type="Pfam" id="PF08245"/>
    </source>
</evidence>
<dbReference type="GO" id="GO:0051301">
    <property type="term" value="P:cell division"/>
    <property type="evidence" value="ECO:0007669"/>
    <property type="project" value="UniProtKB-KW"/>
</dbReference>
<gene>
    <name evidence="14" type="primary">murC</name>
    <name evidence="19" type="ORF">ENV52_06530</name>
</gene>
<dbReference type="EC" id="6.3.2.8" evidence="3 14"/>
<keyword evidence="11 14" id="KW-0131">Cell cycle</keyword>
<dbReference type="GO" id="GO:0005524">
    <property type="term" value="F:ATP binding"/>
    <property type="evidence" value="ECO:0007669"/>
    <property type="project" value="UniProtKB-UniRule"/>
</dbReference>
<keyword evidence="8 14" id="KW-0067">ATP-binding</keyword>
<evidence type="ECO:0000259" key="17">
    <source>
        <dbReference type="Pfam" id="PF02875"/>
    </source>
</evidence>
<keyword evidence="7 14" id="KW-0547">Nucleotide-binding</keyword>
<proteinExistence type="inferred from homology"/>
<evidence type="ECO:0000256" key="10">
    <source>
        <dbReference type="ARBA" id="ARBA00022984"/>
    </source>
</evidence>
<dbReference type="InterPro" id="IPR004101">
    <property type="entry name" value="Mur_ligase_C"/>
</dbReference>
<dbReference type="InterPro" id="IPR036615">
    <property type="entry name" value="Mur_ligase_C_dom_sf"/>
</dbReference>
<evidence type="ECO:0000256" key="2">
    <source>
        <dbReference type="ARBA" id="ARBA00004752"/>
    </source>
</evidence>
<evidence type="ECO:0000256" key="1">
    <source>
        <dbReference type="ARBA" id="ARBA00004496"/>
    </source>
</evidence>
<dbReference type="PANTHER" id="PTHR43445">
    <property type="entry name" value="UDP-N-ACETYLMURAMATE--L-ALANINE LIGASE-RELATED"/>
    <property type="match status" value="1"/>
</dbReference>
<comment type="subcellular location">
    <subcellularLocation>
        <location evidence="1 14">Cytoplasm</location>
    </subcellularLocation>
</comment>
<organism evidence="19">
    <name type="scientific">Desulfobacca acetoxidans</name>
    <dbReference type="NCBI Taxonomy" id="60893"/>
    <lineage>
        <taxon>Bacteria</taxon>
        <taxon>Pseudomonadati</taxon>
        <taxon>Thermodesulfobacteriota</taxon>
        <taxon>Desulfobaccia</taxon>
        <taxon>Desulfobaccales</taxon>
        <taxon>Desulfobaccaceae</taxon>
        <taxon>Desulfobacca</taxon>
    </lineage>
</organism>
<dbReference type="Gene3D" id="3.90.190.20">
    <property type="entry name" value="Mur ligase, C-terminal domain"/>
    <property type="match status" value="1"/>
</dbReference>
<accession>A0A7V6A394</accession>
<dbReference type="GO" id="GO:0008763">
    <property type="term" value="F:UDP-N-acetylmuramate-L-alanine ligase activity"/>
    <property type="evidence" value="ECO:0007669"/>
    <property type="project" value="UniProtKB-UniRule"/>
</dbReference>
<evidence type="ECO:0000259" key="16">
    <source>
        <dbReference type="Pfam" id="PF01225"/>
    </source>
</evidence>
<evidence type="ECO:0000256" key="14">
    <source>
        <dbReference type="HAMAP-Rule" id="MF_00046"/>
    </source>
</evidence>
<evidence type="ECO:0000256" key="6">
    <source>
        <dbReference type="ARBA" id="ARBA00022618"/>
    </source>
</evidence>
<dbReference type="Gene3D" id="3.40.1190.10">
    <property type="entry name" value="Mur-like, catalytic domain"/>
    <property type="match status" value="1"/>
</dbReference>
<feature type="region of interest" description="Disordered" evidence="15">
    <location>
        <begin position="441"/>
        <end position="463"/>
    </location>
</feature>
<keyword evidence="4 14" id="KW-0963">Cytoplasm</keyword>
<evidence type="ECO:0000256" key="3">
    <source>
        <dbReference type="ARBA" id="ARBA00012211"/>
    </source>
</evidence>
<keyword evidence="9 14" id="KW-0133">Cell shape</keyword>
<evidence type="ECO:0000256" key="4">
    <source>
        <dbReference type="ARBA" id="ARBA00022490"/>
    </source>
</evidence>
<dbReference type="InterPro" id="IPR036565">
    <property type="entry name" value="Mur-like_cat_sf"/>
</dbReference>
<dbReference type="PANTHER" id="PTHR43445:SF3">
    <property type="entry name" value="UDP-N-ACETYLMURAMATE--L-ALANINE LIGASE"/>
    <property type="match status" value="1"/>
</dbReference>
<dbReference type="UniPathway" id="UPA00219"/>
<dbReference type="SUPFAM" id="SSF51984">
    <property type="entry name" value="MurCD N-terminal domain"/>
    <property type="match status" value="1"/>
</dbReference>
<feature type="domain" description="Mur ligase central" evidence="18">
    <location>
        <begin position="93"/>
        <end position="271"/>
    </location>
</feature>
<dbReference type="EMBL" id="DTGR01000105">
    <property type="protein sequence ID" value="HHS29340.1"/>
    <property type="molecule type" value="Genomic_DNA"/>
</dbReference>
<reference evidence="19" key="1">
    <citation type="journal article" date="2020" name="mSystems">
        <title>Genome- and Community-Level Interaction Insights into Carbon Utilization and Element Cycling Functions of Hydrothermarchaeota in Hydrothermal Sediment.</title>
        <authorList>
            <person name="Zhou Z."/>
            <person name="Liu Y."/>
            <person name="Xu W."/>
            <person name="Pan J."/>
            <person name="Luo Z.H."/>
            <person name="Li M."/>
        </authorList>
    </citation>
    <scope>NUCLEOTIDE SEQUENCE [LARGE SCALE GENOMIC DNA]</scope>
    <source>
        <strain evidence="19">SpSt-767</strain>
    </source>
</reference>
<dbReference type="InterPro" id="IPR050061">
    <property type="entry name" value="MurCDEF_pg_biosynth"/>
</dbReference>
<keyword evidence="5 14" id="KW-0436">Ligase</keyword>
<dbReference type="SUPFAM" id="SSF53244">
    <property type="entry name" value="MurD-like peptide ligases, peptide-binding domain"/>
    <property type="match status" value="1"/>
</dbReference>
<evidence type="ECO:0000256" key="12">
    <source>
        <dbReference type="ARBA" id="ARBA00023316"/>
    </source>
</evidence>
<dbReference type="Gene3D" id="3.40.50.720">
    <property type="entry name" value="NAD(P)-binding Rossmann-like Domain"/>
    <property type="match status" value="1"/>
</dbReference>
<comment type="pathway">
    <text evidence="2 14">Cell wall biogenesis; peptidoglycan biosynthesis.</text>
</comment>